<feature type="signal peptide" evidence="1">
    <location>
        <begin position="1"/>
        <end position="19"/>
    </location>
</feature>
<comment type="caution">
    <text evidence="2">The sequence shown here is derived from an EMBL/GenBank/DDBJ whole genome shotgun (WGS) entry which is preliminary data.</text>
</comment>
<dbReference type="Proteomes" id="UP000261325">
    <property type="component" value="Unassembled WGS sequence"/>
</dbReference>
<evidence type="ECO:0000313" key="2">
    <source>
        <dbReference type="EMBL" id="HAC29136.1"/>
    </source>
</evidence>
<dbReference type="AlphaFoldDB" id="A0A350RXB0"/>
<dbReference type="RefSeq" id="WP_011784868.1">
    <property type="nucleotide sequence ID" value="NZ_CAXEXJ010000097.1"/>
</dbReference>
<evidence type="ECO:0000256" key="1">
    <source>
        <dbReference type="SAM" id="SignalP"/>
    </source>
</evidence>
<keyword evidence="1" id="KW-0732">Signal</keyword>
<gene>
    <name evidence="2" type="ORF">DCF82_15195</name>
</gene>
<protein>
    <recommendedName>
        <fullName evidence="4">Lipoprotein</fullName>
    </recommendedName>
</protein>
<dbReference type="EMBL" id="DLYI01000201">
    <property type="protein sequence ID" value="HAC29136.1"/>
    <property type="molecule type" value="Genomic_DNA"/>
</dbReference>
<reference evidence="2 3" key="1">
    <citation type="journal article" date="2018" name="Nat. Biotechnol.">
        <title>A standardized bacterial taxonomy based on genome phylogeny substantially revises the tree of life.</title>
        <authorList>
            <person name="Parks D.H."/>
            <person name="Chuvochina M."/>
            <person name="Waite D.W."/>
            <person name="Rinke C."/>
            <person name="Skarshewski A."/>
            <person name="Chaumeil P.A."/>
            <person name="Hugenholtz P."/>
        </authorList>
    </citation>
    <scope>NUCLEOTIDE SEQUENCE [LARGE SCALE GENOMIC DNA]</scope>
    <source>
        <strain evidence="2">UBA9049</strain>
    </source>
</reference>
<evidence type="ECO:0008006" key="4">
    <source>
        <dbReference type="Google" id="ProtNLM"/>
    </source>
</evidence>
<evidence type="ECO:0000313" key="3">
    <source>
        <dbReference type="Proteomes" id="UP000261325"/>
    </source>
</evidence>
<proteinExistence type="predicted"/>
<feature type="chain" id="PRO_5030064361" description="Lipoprotein" evidence="1">
    <location>
        <begin position="20"/>
        <end position="193"/>
    </location>
</feature>
<accession>A0A350RXB0</accession>
<organism evidence="2 3">
    <name type="scientific">Marinobacter nauticus</name>
    <name type="common">Marinobacter hydrocarbonoclasticus</name>
    <name type="synonym">Marinobacter aquaeolei</name>
    <dbReference type="NCBI Taxonomy" id="2743"/>
    <lineage>
        <taxon>Bacteria</taxon>
        <taxon>Pseudomonadati</taxon>
        <taxon>Pseudomonadota</taxon>
        <taxon>Gammaproteobacteria</taxon>
        <taxon>Pseudomonadales</taxon>
        <taxon>Marinobacteraceae</taxon>
        <taxon>Marinobacter</taxon>
    </lineage>
</organism>
<name>A0A350RXB0_MARNT</name>
<dbReference type="OMA" id="CIFEESD"/>
<sequence>MTNTQSLKAVWLASAIALGAGLVSGCMPGTIATGVGTGFVYEQKQDHKHRHEVERAVDQYVEDHANSPCRHGEDRVMESAAEILKEYRLTGLNEVLGRLDKIYQDESQPDHIRAGALYNMAVLQSRRKEPNKVLAREYFKRLYVEFPNEYRCIFEESDWRDSMIEQQLLLPGETVESFLRDAKADVERMKRQD</sequence>